<gene>
    <name evidence="2" type="ORF">Tci_888901</name>
</gene>
<keyword evidence="1" id="KW-0677">Repeat</keyword>
<proteinExistence type="predicted"/>
<protein>
    <recommendedName>
        <fullName evidence="3">Pentatricopeptide repeat-containing protein</fullName>
    </recommendedName>
</protein>
<reference evidence="2" key="1">
    <citation type="journal article" date="2019" name="Sci. Rep.">
        <title>Draft genome of Tanacetum cinerariifolium, the natural source of mosquito coil.</title>
        <authorList>
            <person name="Yamashiro T."/>
            <person name="Shiraishi A."/>
            <person name="Satake H."/>
            <person name="Nakayama K."/>
        </authorList>
    </citation>
    <scope>NUCLEOTIDE SEQUENCE</scope>
</reference>
<evidence type="ECO:0000313" key="2">
    <source>
        <dbReference type="EMBL" id="GFD16932.1"/>
    </source>
</evidence>
<sequence length="177" mass="20406">ATESSKGDNDPVEVTESPELPIWVRISENNSTLVTKTPDDDFVLPSVSYWIENYKQTEPKGDDKNIESDKPEIDATKKITQVLVKHFEKFDLMWQVVEQMVRIGYHYITINTMAKVIRRLGKAGLHEESIDTFRRIEQFGVKKDLLALNVLVDSLAKEKNVERANEIFLEFKNEIPP</sequence>
<feature type="non-terminal residue" evidence="2">
    <location>
        <position position="1"/>
    </location>
</feature>
<dbReference type="AlphaFoldDB" id="A0A699U2B9"/>
<feature type="non-terminal residue" evidence="2">
    <location>
        <position position="177"/>
    </location>
</feature>
<name>A0A699U2B9_TANCI</name>
<comment type="caution">
    <text evidence="2">The sequence shown here is derived from an EMBL/GenBank/DDBJ whole genome shotgun (WGS) entry which is preliminary data.</text>
</comment>
<organism evidence="2">
    <name type="scientific">Tanacetum cinerariifolium</name>
    <name type="common">Dalmatian daisy</name>
    <name type="synonym">Chrysanthemum cinerariifolium</name>
    <dbReference type="NCBI Taxonomy" id="118510"/>
    <lineage>
        <taxon>Eukaryota</taxon>
        <taxon>Viridiplantae</taxon>
        <taxon>Streptophyta</taxon>
        <taxon>Embryophyta</taxon>
        <taxon>Tracheophyta</taxon>
        <taxon>Spermatophyta</taxon>
        <taxon>Magnoliopsida</taxon>
        <taxon>eudicotyledons</taxon>
        <taxon>Gunneridae</taxon>
        <taxon>Pentapetalae</taxon>
        <taxon>asterids</taxon>
        <taxon>campanulids</taxon>
        <taxon>Asterales</taxon>
        <taxon>Asteraceae</taxon>
        <taxon>Asteroideae</taxon>
        <taxon>Anthemideae</taxon>
        <taxon>Anthemidinae</taxon>
        <taxon>Tanacetum</taxon>
    </lineage>
</organism>
<dbReference type="EMBL" id="BKCJ011296582">
    <property type="protein sequence ID" value="GFD16932.1"/>
    <property type="molecule type" value="Genomic_DNA"/>
</dbReference>
<dbReference type="InterPro" id="IPR002885">
    <property type="entry name" value="PPR_rpt"/>
</dbReference>
<dbReference type="Gene3D" id="1.25.40.10">
    <property type="entry name" value="Tetratricopeptide repeat domain"/>
    <property type="match status" value="1"/>
</dbReference>
<dbReference type="InterPro" id="IPR011990">
    <property type="entry name" value="TPR-like_helical_dom_sf"/>
</dbReference>
<evidence type="ECO:0008006" key="3">
    <source>
        <dbReference type="Google" id="ProtNLM"/>
    </source>
</evidence>
<evidence type="ECO:0000256" key="1">
    <source>
        <dbReference type="ARBA" id="ARBA00022737"/>
    </source>
</evidence>
<accession>A0A699U2B9</accession>
<dbReference type="Pfam" id="PF01535">
    <property type="entry name" value="PPR"/>
    <property type="match status" value="2"/>
</dbReference>